<comment type="similarity">
    <text evidence="2 10">Belongs to the class-I aminoacyl-tRNA synthetase family.</text>
</comment>
<dbReference type="EMBL" id="MPSH01000012">
    <property type="protein sequence ID" value="PNH32474.1"/>
    <property type="molecule type" value="Genomic_DNA"/>
</dbReference>
<keyword evidence="4" id="KW-0507">mRNA processing</keyword>
<evidence type="ECO:0000259" key="11">
    <source>
        <dbReference type="Pfam" id="PF16714"/>
    </source>
</evidence>
<keyword evidence="7 10" id="KW-0648">Protein biosynthesis</keyword>
<keyword evidence="3 10" id="KW-0436">Ligase</keyword>
<dbReference type="Proteomes" id="UP000288725">
    <property type="component" value="Chromosome 1"/>
</dbReference>
<evidence type="ECO:0000313" key="12">
    <source>
        <dbReference type="EMBL" id="PNH32474.1"/>
    </source>
</evidence>
<evidence type="ECO:0000313" key="13">
    <source>
        <dbReference type="EMBL" id="RXG50068.1"/>
    </source>
</evidence>
<dbReference type="PANTHER" id="PTHR11766">
    <property type="entry name" value="TYROSYL-TRNA SYNTHETASE"/>
    <property type="match status" value="1"/>
</dbReference>
<dbReference type="GO" id="GO:0005829">
    <property type="term" value="C:cytosol"/>
    <property type="evidence" value="ECO:0007669"/>
    <property type="project" value="TreeGrafter"/>
</dbReference>
<dbReference type="Gene3D" id="3.10.290.10">
    <property type="entry name" value="RNA-binding S4 domain"/>
    <property type="match status" value="1"/>
</dbReference>
<evidence type="ECO:0000256" key="2">
    <source>
        <dbReference type="ARBA" id="ARBA00005594"/>
    </source>
</evidence>
<dbReference type="InterPro" id="IPR002307">
    <property type="entry name" value="Tyr-tRNA-ligase"/>
</dbReference>
<name>A0A2J8EZH7_VERDA</name>
<keyword evidence="6 10" id="KW-0067">ATP-binding</keyword>
<dbReference type="InterPro" id="IPR002305">
    <property type="entry name" value="aa-tRNA-synth_Ic"/>
</dbReference>
<accession>A0A2J8EZH7</accession>
<feature type="domain" description="Tyrosyl-tRNA synthetase C-terminal" evidence="11">
    <location>
        <begin position="438"/>
        <end position="556"/>
    </location>
</feature>
<evidence type="ECO:0000256" key="10">
    <source>
        <dbReference type="RuleBase" id="RU361234"/>
    </source>
</evidence>
<dbReference type="AlphaFoldDB" id="A0A2J8EZH7"/>
<dbReference type="Gene3D" id="3.40.50.620">
    <property type="entry name" value="HUPs"/>
    <property type="match status" value="1"/>
</dbReference>
<evidence type="ECO:0000256" key="4">
    <source>
        <dbReference type="ARBA" id="ARBA00022664"/>
    </source>
</evidence>
<dbReference type="FunFam" id="3.40.50.620:FF:000227">
    <property type="entry name" value="Tyrosine--tRNA ligase"/>
    <property type="match status" value="1"/>
</dbReference>
<evidence type="ECO:0000256" key="3">
    <source>
        <dbReference type="ARBA" id="ARBA00022598"/>
    </source>
</evidence>
<keyword evidence="5 10" id="KW-0547">Nucleotide-binding</keyword>
<evidence type="ECO:0000313" key="14">
    <source>
        <dbReference type="Proteomes" id="UP000236305"/>
    </source>
</evidence>
<dbReference type="Pfam" id="PF00579">
    <property type="entry name" value="tRNA-synt_1b"/>
    <property type="match status" value="1"/>
</dbReference>
<proteinExistence type="inferred from homology"/>
<dbReference type="GO" id="GO:0005759">
    <property type="term" value="C:mitochondrial matrix"/>
    <property type="evidence" value="ECO:0007669"/>
    <property type="project" value="UniProtKB-SubCell"/>
</dbReference>
<dbReference type="GO" id="GO:0003723">
    <property type="term" value="F:RNA binding"/>
    <property type="evidence" value="ECO:0007669"/>
    <property type="project" value="InterPro"/>
</dbReference>
<dbReference type="OMA" id="TKIHYQL"/>
<dbReference type="GO" id="GO:0005524">
    <property type="term" value="F:ATP binding"/>
    <property type="evidence" value="ECO:0007669"/>
    <property type="project" value="UniProtKB-KW"/>
</dbReference>
<dbReference type="GO" id="GO:0004831">
    <property type="term" value="F:tyrosine-tRNA ligase activity"/>
    <property type="evidence" value="ECO:0007669"/>
    <property type="project" value="UniProtKB-EC"/>
</dbReference>
<evidence type="ECO:0000256" key="6">
    <source>
        <dbReference type="ARBA" id="ARBA00022840"/>
    </source>
</evidence>
<evidence type="ECO:0000256" key="7">
    <source>
        <dbReference type="ARBA" id="ARBA00022917"/>
    </source>
</evidence>
<dbReference type="PANTHER" id="PTHR11766:SF0">
    <property type="entry name" value="TYROSINE--TRNA LIGASE, MITOCHONDRIAL"/>
    <property type="match status" value="1"/>
</dbReference>
<evidence type="ECO:0000256" key="5">
    <source>
        <dbReference type="ARBA" id="ARBA00022741"/>
    </source>
</evidence>
<evidence type="ECO:0000256" key="1">
    <source>
        <dbReference type="ARBA" id="ARBA00004305"/>
    </source>
</evidence>
<protein>
    <recommendedName>
        <fullName evidence="10">Tyrosine--tRNA ligase</fullName>
        <ecNumber evidence="10">6.1.1.1</ecNumber>
    </recommendedName>
    <alternativeName>
        <fullName evidence="10">Tyrosyl-tRNA synthetase</fullName>
    </alternativeName>
</protein>
<dbReference type="FunFam" id="1.10.240.10:FF:000001">
    <property type="entry name" value="Tyrosine--tRNA ligase"/>
    <property type="match status" value="1"/>
</dbReference>
<reference evidence="12 14" key="1">
    <citation type="submission" date="2017-12" db="EMBL/GenBank/DDBJ databases">
        <title>Comparative genomics yields insights into virulence evolution of Verticillium dahliae.</title>
        <authorList>
            <person name="Fan R."/>
            <person name="Armitage A.D."/>
            <person name="Cascant-Lopez E."/>
            <person name="Sobczyk M."/>
            <person name="Cockerton H.M."/>
            <person name="Harrison R.J."/>
        </authorList>
    </citation>
    <scope>NUCLEOTIDE SEQUENCE [LARGE SCALE GENOMIC DNA]</scope>
    <source>
        <strain evidence="12 14">12008</strain>
    </source>
</reference>
<dbReference type="EMBL" id="RSDZ01000009">
    <property type="protein sequence ID" value="RXG50068.1"/>
    <property type="molecule type" value="Genomic_DNA"/>
</dbReference>
<keyword evidence="8 10" id="KW-0030">Aminoacyl-tRNA synthetase</keyword>
<dbReference type="Gene3D" id="1.10.240.10">
    <property type="entry name" value="Tyrosyl-Transfer RNA Synthetase"/>
    <property type="match status" value="1"/>
</dbReference>
<dbReference type="CDD" id="cd00805">
    <property type="entry name" value="TyrRS_core"/>
    <property type="match status" value="1"/>
</dbReference>
<dbReference type="PRINTS" id="PR01040">
    <property type="entry name" value="TRNASYNTHTYR"/>
</dbReference>
<evidence type="ECO:0000256" key="9">
    <source>
        <dbReference type="ARBA" id="ARBA00048248"/>
    </source>
</evidence>
<organism evidence="13 15">
    <name type="scientific">Verticillium dahliae</name>
    <name type="common">Verticillium wilt</name>
    <dbReference type="NCBI Taxonomy" id="27337"/>
    <lineage>
        <taxon>Eukaryota</taxon>
        <taxon>Fungi</taxon>
        <taxon>Dikarya</taxon>
        <taxon>Ascomycota</taxon>
        <taxon>Pezizomycotina</taxon>
        <taxon>Sordariomycetes</taxon>
        <taxon>Hypocreomycetidae</taxon>
        <taxon>Glomerellales</taxon>
        <taxon>Plectosphaerellaceae</taxon>
        <taxon>Verticillium</taxon>
    </lineage>
</organism>
<dbReference type="InterPro" id="IPR032005">
    <property type="entry name" value="TyrRSs_C"/>
</dbReference>
<gene>
    <name evidence="12" type="ORF">BJF96_g4255</name>
    <name evidence="13" type="ORF">VDGE_00918</name>
</gene>
<dbReference type="SUPFAM" id="SSF52374">
    <property type="entry name" value="Nucleotidylyl transferase"/>
    <property type="match status" value="1"/>
</dbReference>
<evidence type="ECO:0000313" key="15">
    <source>
        <dbReference type="Proteomes" id="UP000288725"/>
    </source>
</evidence>
<dbReference type="EC" id="6.1.1.1" evidence="10"/>
<dbReference type="GO" id="GO:0006397">
    <property type="term" value="P:mRNA processing"/>
    <property type="evidence" value="ECO:0007669"/>
    <property type="project" value="UniProtKB-KW"/>
</dbReference>
<dbReference type="PROSITE" id="PS00178">
    <property type="entry name" value="AA_TRNA_LIGASE_I"/>
    <property type="match status" value="1"/>
</dbReference>
<dbReference type="InterPro" id="IPR001412">
    <property type="entry name" value="aa-tRNA-synth_I_CS"/>
</dbReference>
<dbReference type="InterPro" id="IPR014729">
    <property type="entry name" value="Rossmann-like_a/b/a_fold"/>
</dbReference>
<comment type="caution">
    <text evidence="13">The sequence shown here is derived from an EMBL/GenBank/DDBJ whole genome shotgun (WGS) entry which is preliminary data.</text>
</comment>
<dbReference type="Proteomes" id="UP000236305">
    <property type="component" value="Unassembled WGS sequence"/>
</dbReference>
<dbReference type="Pfam" id="PF16714">
    <property type="entry name" value="TyrRSs_C"/>
    <property type="match status" value="1"/>
</dbReference>
<dbReference type="GO" id="GO:0006437">
    <property type="term" value="P:tyrosyl-tRNA aminoacylation"/>
    <property type="evidence" value="ECO:0007669"/>
    <property type="project" value="InterPro"/>
</dbReference>
<comment type="subcellular location">
    <subcellularLocation>
        <location evidence="1">Mitochondrion matrix</location>
    </subcellularLocation>
</comment>
<sequence length="631" mass="70683">MAQALTARCHHSIWRRCTNTRLAPPSLPTWRHIHLKTLQKREDAAQEWAKKAEAIKNGEARNLWEIFEERGFIKDVAGRPELIKELMRTKRIGAYVGVDPTAPSLHLGHLLPMMPVFWMYLHGFRAVTLVGGATARIGDPTGRSTSRAIMSNSEISTNITRIHYQMKKLWDNIELEKHKYGYKKTWSMSRHLVNNNTWWQSLSMYDVMKRLGRYLRMGPMLSRDTVKTKMESGDGMSVAEFMYPLMQGWDFWHLYDKLGVQMQIGGSDQFGNIVTGIEAVKTIRASEPNPNLKQPETWREDPVGFTVPLLTDSAGVKFGKSAGNAVWLETTMTSAFSLYSYLVRRSDDEVEQLLKFFTFLPIPEISQIMAQHVLDPPKRTAQHRLALEVLTLVHGAEVAIREQQQHLFMYSKGSSGSGSSAASPGAAAAAAHPNAPVTLNNAPRMDMQLPRSLVTTQSPAKILFAAGLADSASDAHRLCRQQGAYVAAAPGKDMRSLTPGNLDWTPVKLWRPEEVSRFLVDDRVLILRKGKHNVRIIEVVSDDEWKASGHTYPGEPGTGKTRMAIAALRELAEAEGKTLSQKELFALAQEKLAAEEEETVVANNPDIRFPSKLERQKVLGDLKAKDGGRRV</sequence>
<dbReference type="OrthoDB" id="337870at2759"/>
<dbReference type="InterPro" id="IPR036986">
    <property type="entry name" value="S4_RNA-bd_sf"/>
</dbReference>
<dbReference type="NCBIfam" id="TIGR00234">
    <property type="entry name" value="tyrS"/>
    <property type="match status" value="1"/>
</dbReference>
<dbReference type="InterPro" id="IPR024088">
    <property type="entry name" value="Tyr-tRNA-ligase_bac-type"/>
</dbReference>
<reference evidence="13 15" key="2">
    <citation type="submission" date="2018-12" db="EMBL/GenBank/DDBJ databases">
        <title>Genome of Verticillium dahliae isolate Getta Getta.</title>
        <authorList>
            <person name="Gardiner D.M."/>
        </authorList>
    </citation>
    <scope>NUCLEOTIDE SEQUENCE [LARGE SCALE GENOMIC DNA]</scope>
    <source>
        <strain evidence="13 15">Getta Getta</strain>
    </source>
</reference>
<evidence type="ECO:0000256" key="8">
    <source>
        <dbReference type="ARBA" id="ARBA00023146"/>
    </source>
</evidence>
<comment type="catalytic activity">
    <reaction evidence="9 10">
        <text>tRNA(Tyr) + L-tyrosine + ATP = L-tyrosyl-tRNA(Tyr) + AMP + diphosphate + H(+)</text>
        <dbReference type="Rhea" id="RHEA:10220"/>
        <dbReference type="Rhea" id="RHEA-COMP:9706"/>
        <dbReference type="Rhea" id="RHEA-COMP:9707"/>
        <dbReference type="ChEBI" id="CHEBI:15378"/>
        <dbReference type="ChEBI" id="CHEBI:30616"/>
        <dbReference type="ChEBI" id="CHEBI:33019"/>
        <dbReference type="ChEBI" id="CHEBI:58315"/>
        <dbReference type="ChEBI" id="CHEBI:78442"/>
        <dbReference type="ChEBI" id="CHEBI:78536"/>
        <dbReference type="ChEBI" id="CHEBI:456215"/>
        <dbReference type="EC" id="6.1.1.1"/>
    </reaction>
</comment>